<sequence>MAKLRSQSHKDDRRCHLTADELQALILRLATATRNSLRFLSENNHIIHPSQTVSLDSALSSTILSLSSLHKYLRLQNPNSNLLPMSLITPSRNWFFRFLSNATSSNWVETFRMSKSSFFLLLGTLTPSILSNDPSFPPNHKLAVAILRLAHAVPFHVLSSMFGLHHPVDACRAFYEVCKAVIDRLGHLLELGTDAERILKGFRWFSLVGCRGAVGFFRVSVEGKSISEKKQKEIRGSNAISDSLIVQAVVDSEGRFLDVSAGWDGRMHPSDILTQSKLLDSNTIFAAGCCGSSDGVPLTIPEYLIGGSCCPLLPCLMTPFRNPQSMEAQAFNKAHAQAMDIGASSFKRLLTRWRLLGTKWKEACVETMPYVVVCSCILHNFLLNCNEEGPGIEPVELKEMEIDQRFDEFHGELDDCGVRVRQELVVHMAEMRRRVSRIWDVFA</sequence>
<keyword evidence="4" id="KW-0540">Nuclease</keyword>
<evidence type="ECO:0000256" key="3">
    <source>
        <dbReference type="ARBA" id="ARBA00006958"/>
    </source>
</evidence>
<evidence type="ECO:0000256" key="4">
    <source>
        <dbReference type="ARBA" id="ARBA00022722"/>
    </source>
</evidence>
<evidence type="ECO:0000259" key="8">
    <source>
        <dbReference type="Pfam" id="PF13359"/>
    </source>
</evidence>
<comment type="cofactor">
    <cofactor evidence="1">
        <name>a divalent metal cation</name>
        <dbReference type="ChEBI" id="CHEBI:60240"/>
    </cofactor>
</comment>
<evidence type="ECO:0000256" key="2">
    <source>
        <dbReference type="ARBA" id="ARBA00004123"/>
    </source>
</evidence>
<dbReference type="PANTHER" id="PTHR22930:SF242">
    <property type="entry name" value="LOW PROTEIN: NUCLEASE-LIKE PROTEIN"/>
    <property type="match status" value="1"/>
</dbReference>
<keyword evidence="7" id="KW-0539">Nucleus</keyword>
<dbReference type="OMA" id="FRMSKPS"/>
<dbReference type="Pfam" id="PF13359">
    <property type="entry name" value="DDE_Tnp_4"/>
    <property type="match status" value="1"/>
</dbReference>
<feature type="domain" description="DDE Tnp4" evidence="8">
    <location>
        <begin position="232"/>
        <end position="380"/>
    </location>
</feature>
<evidence type="ECO:0000313" key="9">
    <source>
        <dbReference type="EMBL" id="KMZ70828.1"/>
    </source>
</evidence>
<evidence type="ECO:0000256" key="7">
    <source>
        <dbReference type="ARBA" id="ARBA00023242"/>
    </source>
</evidence>
<comment type="subcellular location">
    <subcellularLocation>
        <location evidence="2">Nucleus</location>
    </subcellularLocation>
</comment>
<comment type="caution">
    <text evidence="9">The sequence shown here is derived from an EMBL/GenBank/DDBJ whole genome shotgun (WGS) entry which is preliminary data.</text>
</comment>
<organism evidence="9 10">
    <name type="scientific">Zostera marina</name>
    <name type="common">Eelgrass</name>
    <dbReference type="NCBI Taxonomy" id="29655"/>
    <lineage>
        <taxon>Eukaryota</taxon>
        <taxon>Viridiplantae</taxon>
        <taxon>Streptophyta</taxon>
        <taxon>Embryophyta</taxon>
        <taxon>Tracheophyta</taxon>
        <taxon>Spermatophyta</taxon>
        <taxon>Magnoliopsida</taxon>
        <taxon>Liliopsida</taxon>
        <taxon>Zosteraceae</taxon>
        <taxon>Zostera</taxon>
    </lineage>
</organism>
<dbReference type="STRING" id="29655.A0A0K9PP32"/>
<keyword evidence="6" id="KW-0378">Hydrolase</keyword>
<evidence type="ECO:0000256" key="6">
    <source>
        <dbReference type="ARBA" id="ARBA00022801"/>
    </source>
</evidence>
<dbReference type="InterPro" id="IPR027806">
    <property type="entry name" value="HARBI1_dom"/>
</dbReference>
<comment type="similarity">
    <text evidence="3">Belongs to the HARBI1 family.</text>
</comment>
<dbReference type="Proteomes" id="UP000036987">
    <property type="component" value="Unassembled WGS sequence"/>
</dbReference>
<dbReference type="OrthoDB" id="1912480at2759"/>
<keyword evidence="10" id="KW-1185">Reference proteome</keyword>
<protein>
    <recommendedName>
        <fullName evidence="8">DDE Tnp4 domain-containing protein</fullName>
    </recommendedName>
</protein>
<keyword evidence="5" id="KW-0479">Metal-binding</keyword>
<reference evidence="10" key="1">
    <citation type="journal article" date="2016" name="Nature">
        <title>The genome of the seagrass Zostera marina reveals angiosperm adaptation to the sea.</title>
        <authorList>
            <person name="Olsen J.L."/>
            <person name="Rouze P."/>
            <person name="Verhelst B."/>
            <person name="Lin Y.-C."/>
            <person name="Bayer T."/>
            <person name="Collen J."/>
            <person name="Dattolo E."/>
            <person name="De Paoli E."/>
            <person name="Dittami S."/>
            <person name="Maumus F."/>
            <person name="Michel G."/>
            <person name="Kersting A."/>
            <person name="Lauritano C."/>
            <person name="Lohaus R."/>
            <person name="Toepel M."/>
            <person name="Tonon T."/>
            <person name="Vanneste K."/>
            <person name="Amirebrahimi M."/>
            <person name="Brakel J."/>
            <person name="Bostroem C."/>
            <person name="Chovatia M."/>
            <person name="Grimwood J."/>
            <person name="Jenkins J.W."/>
            <person name="Jueterbock A."/>
            <person name="Mraz A."/>
            <person name="Stam W.T."/>
            <person name="Tice H."/>
            <person name="Bornberg-Bauer E."/>
            <person name="Green P.J."/>
            <person name="Pearson G.A."/>
            <person name="Procaccini G."/>
            <person name="Duarte C.M."/>
            <person name="Schmutz J."/>
            <person name="Reusch T.B.H."/>
            <person name="Van de Peer Y."/>
        </authorList>
    </citation>
    <scope>NUCLEOTIDE SEQUENCE [LARGE SCALE GENOMIC DNA]</scope>
    <source>
        <strain evidence="10">cv. Finnish</strain>
    </source>
</reference>
<gene>
    <name evidence="9" type="ORF">ZOSMA_192G00050</name>
</gene>
<evidence type="ECO:0000256" key="1">
    <source>
        <dbReference type="ARBA" id="ARBA00001968"/>
    </source>
</evidence>
<name>A0A0K9PP32_ZOSMR</name>
<dbReference type="GO" id="GO:0016787">
    <property type="term" value="F:hydrolase activity"/>
    <property type="evidence" value="ECO:0007669"/>
    <property type="project" value="UniProtKB-KW"/>
</dbReference>
<dbReference type="PANTHER" id="PTHR22930">
    <property type="match status" value="1"/>
</dbReference>
<dbReference type="AlphaFoldDB" id="A0A0K9PP32"/>
<proteinExistence type="inferred from homology"/>
<accession>A0A0K9PP32</accession>
<dbReference type="EMBL" id="LFYR01000705">
    <property type="protein sequence ID" value="KMZ70828.1"/>
    <property type="molecule type" value="Genomic_DNA"/>
</dbReference>
<dbReference type="GO" id="GO:0046872">
    <property type="term" value="F:metal ion binding"/>
    <property type="evidence" value="ECO:0007669"/>
    <property type="project" value="UniProtKB-KW"/>
</dbReference>
<evidence type="ECO:0000313" key="10">
    <source>
        <dbReference type="Proteomes" id="UP000036987"/>
    </source>
</evidence>
<dbReference type="GO" id="GO:0005634">
    <property type="term" value="C:nucleus"/>
    <property type="evidence" value="ECO:0007669"/>
    <property type="project" value="UniProtKB-SubCell"/>
</dbReference>
<dbReference type="GO" id="GO:0004518">
    <property type="term" value="F:nuclease activity"/>
    <property type="evidence" value="ECO:0007669"/>
    <property type="project" value="UniProtKB-KW"/>
</dbReference>
<evidence type="ECO:0000256" key="5">
    <source>
        <dbReference type="ARBA" id="ARBA00022723"/>
    </source>
</evidence>
<dbReference type="InterPro" id="IPR045249">
    <property type="entry name" value="HARBI1-like"/>
</dbReference>